<comment type="caution">
    <text evidence="2">The sequence shown here is derived from an EMBL/GenBank/DDBJ whole genome shotgun (WGS) entry which is preliminary data.</text>
</comment>
<accession>A0A7Y0PKR9</accession>
<dbReference type="PANTHER" id="PTHR34818">
    <property type="entry name" value="PROTEIN BLI-3"/>
    <property type="match status" value="1"/>
</dbReference>
<evidence type="ECO:0000259" key="1">
    <source>
        <dbReference type="Pfam" id="PF01243"/>
    </source>
</evidence>
<protein>
    <submittedName>
        <fullName evidence="2">Pyridoxamine 5'-phosphate oxidase family protein</fullName>
    </submittedName>
</protein>
<dbReference type="InterPro" id="IPR011576">
    <property type="entry name" value="Pyridox_Oxase_N"/>
</dbReference>
<dbReference type="Proteomes" id="UP000588491">
    <property type="component" value="Unassembled WGS sequence"/>
</dbReference>
<dbReference type="InterPro" id="IPR052917">
    <property type="entry name" value="Stress-Dev_Protein"/>
</dbReference>
<dbReference type="AlphaFoldDB" id="A0A7Y0PKR9"/>
<evidence type="ECO:0000313" key="3">
    <source>
        <dbReference type="Proteomes" id="UP000588491"/>
    </source>
</evidence>
<gene>
    <name evidence="2" type="ORF">HHU08_02845</name>
</gene>
<keyword evidence="3" id="KW-1185">Reference proteome</keyword>
<proteinExistence type="predicted"/>
<dbReference type="EMBL" id="JABBPK010000001">
    <property type="protein sequence ID" value="NMO75965.1"/>
    <property type="molecule type" value="Genomic_DNA"/>
</dbReference>
<dbReference type="Gene3D" id="2.30.110.10">
    <property type="entry name" value="Electron Transport, Fmn-binding Protein, Chain A"/>
    <property type="match status" value="1"/>
</dbReference>
<dbReference type="InterPro" id="IPR012349">
    <property type="entry name" value="Split_barrel_FMN-bd"/>
</dbReference>
<organism evidence="2 3">
    <name type="scientific">Niallia alba</name>
    <dbReference type="NCBI Taxonomy" id="2729105"/>
    <lineage>
        <taxon>Bacteria</taxon>
        <taxon>Bacillati</taxon>
        <taxon>Bacillota</taxon>
        <taxon>Bacilli</taxon>
        <taxon>Bacillales</taxon>
        <taxon>Bacillaceae</taxon>
        <taxon>Niallia</taxon>
    </lineage>
</organism>
<dbReference type="PANTHER" id="PTHR34818:SF1">
    <property type="entry name" value="PROTEIN BLI-3"/>
    <property type="match status" value="1"/>
</dbReference>
<evidence type="ECO:0000313" key="2">
    <source>
        <dbReference type="EMBL" id="NMO75965.1"/>
    </source>
</evidence>
<dbReference type="RefSeq" id="WP_169187758.1">
    <property type="nucleotide sequence ID" value="NZ_JABBPK010000001.1"/>
</dbReference>
<feature type="domain" description="Pyridoxamine 5'-phosphate oxidase N-terminal" evidence="1">
    <location>
        <begin position="7"/>
        <end position="127"/>
    </location>
</feature>
<sequence>MANQNLKKQVINIISGHRTGVFSSVENNKPHSRYMTFYHEDLTLYSPTQMDTEKMDEIEKKPHVSVLLGYEEKGQSDSYVEIAGTCSINNSETLKKQFWNESFQQWFEGPMDPNYVFLQVQPDVIRILNRNGEPAQELTLGN</sequence>
<name>A0A7Y0PKR9_9BACI</name>
<dbReference type="Pfam" id="PF01243">
    <property type="entry name" value="PNPOx_N"/>
    <property type="match status" value="1"/>
</dbReference>
<reference evidence="2 3" key="1">
    <citation type="submission" date="2020-04" db="EMBL/GenBank/DDBJ databases">
        <title>Bacillus sp. UniB3 isolated from commercial digestive syrup.</title>
        <authorList>
            <person name="Thorat V."/>
            <person name="Kirdat K."/>
            <person name="Tiwarekar B."/>
            <person name="Yadav A."/>
        </authorList>
    </citation>
    <scope>NUCLEOTIDE SEQUENCE [LARGE SCALE GENOMIC DNA]</scope>
    <source>
        <strain evidence="2 3">UniB3</strain>
    </source>
</reference>
<dbReference type="SUPFAM" id="SSF50475">
    <property type="entry name" value="FMN-binding split barrel"/>
    <property type="match status" value="1"/>
</dbReference>